<dbReference type="SUPFAM" id="SSF81296">
    <property type="entry name" value="E set domains"/>
    <property type="match status" value="3"/>
</dbReference>
<protein>
    <recommendedName>
        <fullName evidence="4">Arrestin C-terminal-like domain-containing protein</fullName>
    </recommendedName>
</protein>
<dbReference type="AlphaFoldDB" id="A0A7M7K707"/>
<dbReference type="InterPro" id="IPR014753">
    <property type="entry name" value="Arrestin_N"/>
</dbReference>
<feature type="compositionally biased region" description="Polar residues" evidence="3">
    <location>
        <begin position="654"/>
        <end position="679"/>
    </location>
</feature>
<feature type="region of interest" description="Disordered" evidence="3">
    <location>
        <begin position="298"/>
        <end position="325"/>
    </location>
</feature>
<dbReference type="InterPro" id="IPR000698">
    <property type="entry name" value="Arrestin"/>
</dbReference>
<evidence type="ECO:0000256" key="1">
    <source>
        <dbReference type="ARBA" id="ARBA00005298"/>
    </source>
</evidence>
<dbReference type="EnsemblMetazoa" id="XM_022806847">
    <property type="protein sequence ID" value="XP_022662582"/>
    <property type="gene ID" value="LOC111250903"/>
</dbReference>
<dbReference type="KEGG" id="vde:111250903"/>
<dbReference type="InterPro" id="IPR014752">
    <property type="entry name" value="Arrestin-like_C"/>
</dbReference>
<dbReference type="PANTHER" id="PTHR11792:SF23">
    <property type="entry name" value="PHOSRESTIN-1"/>
    <property type="match status" value="1"/>
</dbReference>
<dbReference type="RefSeq" id="XP_022662582.1">
    <property type="nucleotide sequence ID" value="XM_022806847.1"/>
</dbReference>
<feature type="region of interest" description="Disordered" evidence="3">
    <location>
        <begin position="646"/>
        <end position="679"/>
    </location>
</feature>
<dbReference type="GO" id="GO:0001664">
    <property type="term" value="F:G protein-coupled receptor binding"/>
    <property type="evidence" value="ECO:0007669"/>
    <property type="project" value="TreeGrafter"/>
</dbReference>
<evidence type="ECO:0000259" key="4">
    <source>
        <dbReference type="SMART" id="SM01017"/>
    </source>
</evidence>
<dbReference type="InterPro" id="IPR014756">
    <property type="entry name" value="Ig_E-set"/>
</dbReference>
<evidence type="ECO:0000256" key="3">
    <source>
        <dbReference type="SAM" id="MobiDB-lite"/>
    </source>
</evidence>
<evidence type="ECO:0000313" key="6">
    <source>
        <dbReference type="Proteomes" id="UP000594260"/>
    </source>
</evidence>
<name>A0A7M7K707_VARDE</name>
<proteinExistence type="inferred from homology"/>
<dbReference type="InterPro" id="IPR011022">
    <property type="entry name" value="Arrestin_C-like"/>
</dbReference>
<sequence length="679" mass="74719">MVFNEEIVVIDPPPSPCPHQPKRAKQSSHLKQPPSQTSSVLPATCRTANNKVKVYPSSWSNLSHSSSSCSVTARSSYLATVNCRQQHHYQQQRQNRISCTPANLASEASASPTSFTSLPLPNATAATSQTSSSQQQLLIRRKFVDIVKRLCSQLMNKMMSQTNKSTQHQDSKIKDLKQVAPLQVPKEETEATEPVQLGDAILLRKTSPNGKVTVYMPKIEFEDLGCVTEPVGKHPLAKGIVSFDPSKLELGEKVYIALVGRFRYGREEDEILGMSLCREIYMGYAPVCSARRRLSPEGLSGSYPRSPQYRNKEPVAGPSSGITPQVELQKASTERRILSRYAIPLSSFHQSTLLCLTADSIPFRFEFPGDAPVSMVMQRTTPDSGDTCGVRYYIRCYSCLDIDEQQTTISLLNFPIKKVQYVSLARNLLDNNDSPVYPKGTIFKEFPLNGGSLSLEATLNKALYLHGEEIRVKIHLSNSSHKTIKHVKVSVLQVADICLFSTGKWKVCVATTNNRNDCPINSGNSIEQEVVLVPKLGDNKHKYGVFVQSRSGPEPDCLASSTVVSEEQRKNLFGIVVDYEVKVKLCLGTLSSLSGFKTWMCSGVKGLVDELASPTSSPPKTPSTPEQRRGEITCFIPFQIHHSGPADIPLPGQISETGHRTASNGSLRISSASTVEPMD</sequence>
<reference evidence="5" key="1">
    <citation type="submission" date="2021-01" db="UniProtKB">
        <authorList>
            <consortium name="EnsemblMetazoa"/>
        </authorList>
    </citation>
    <scope>IDENTIFICATION</scope>
</reference>
<feature type="region of interest" description="Disordered" evidence="3">
    <location>
        <begin position="10"/>
        <end position="43"/>
    </location>
</feature>
<feature type="compositionally biased region" description="Polar residues" evidence="3">
    <location>
        <begin position="29"/>
        <end position="43"/>
    </location>
</feature>
<dbReference type="OrthoDB" id="6482539at2759"/>
<feature type="region of interest" description="Disordered" evidence="3">
    <location>
        <begin position="110"/>
        <end position="131"/>
    </location>
</feature>
<dbReference type="GO" id="GO:0005737">
    <property type="term" value="C:cytoplasm"/>
    <property type="evidence" value="ECO:0007669"/>
    <property type="project" value="TreeGrafter"/>
</dbReference>
<dbReference type="GeneID" id="111250903"/>
<dbReference type="GO" id="GO:0007165">
    <property type="term" value="P:signal transduction"/>
    <property type="evidence" value="ECO:0007669"/>
    <property type="project" value="InterPro"/>
</dbReference>
<dbReference type="Proteomes" id="UP000594260">
    <property type="component" value="Unplaced"/>
</dbReference>
<feature type="domain" description="Arrestin C-terminal-like" evidence="4">
    <location>
        <begin position="449"/>
        <end position="596"/>
    </location>
</feature>
<dbReference type="SMART" id="SM01017">
    <property type="entry name" value="Arrestin_C"/>
    <property type="match status" value="1"/>
</dbReference>
<evidence type="ECO:0000256" key="2">
    <source>
        <dbReference type="ARBA" id="ARBA00022606"/>
    </source>
</evidence>
<keyword evidence="2" id="KW-0716">Sensory transduction</keyword>
<comment type="similarity">
    <text evidence="1">Belongs to the arrestin family.</text>
</comment>
<dbReference type="GO" id="GO:0002031">
    <property type="term" value="P:G protein-coupled receptor internalization"/>
    <property type="evidence" value="ECO:0007669"/>
    <property type="project" value="TreeGrafter"/>
</dbReference>
<keyword evidence="6" id="KW-1185">Reference proteome</keyword>
<organism evidence="5 6">
    <name type="scientific">Varroa destructor</name>
    <name type="common">Honeybee mite</name>
    <dbReference type="NCBI Taxonomy" id="109461"/>
    <lineage>
        <taxon>Eukaryota</taxon>
        <taxon>Metazoa</taxon>
        <taxon>Ecdysozoa</taxon>
        <taxon>Arthropoda</taxon>
        <taxon>Chelicerata</taxon>
        <taxon>Arachnida</taxon>
        <taxon>Acari</taxon>
        <taxon>Parasitiformes</taxon>
        <taxon>Mesostigmata</taxon>
        <taxon>Gamasina</taxon>
        <taxon>Dermanyssoidea</taxon>
        <taxon>Varroidae</taxon>
        <taxon>Varroa</taxon>
    </lineage>
</organism>
<dbReference type="Gene3D" id="2.60.40.640">
    <property type="match status" value="1"/>
</dbReference>
<dbReference type="InParanoid" id="A0A7M7K707"/>
<accession>A0A7M7K707</accession>
<dbReference type="Gene3D" id="2.60.40.840">
    <property type="match status" value="2"/>
</dbReference>
<evidence type="ECO:0000313" key="5">
    <source>
        <dbReference type="EnsemblMetazoa" id="XP_022662582"/>
    </source>
</evidence>
<dbReference type="PANTHER" id="PTHR11792">
    <property type="entry name" value="ARRESTIN"/>
    <property type="match status" value="1"/>
</dbReference>
<dbReference type="Pfam" id="PF02752">
    <property type="entry name" value="Arrestin_C"/>
    <property type="match status" value="1"/>
</dbReference>
<feature type="compositionally biased region" description="Polar residues" evidence="3">
    <location>
        <begin position="110"/>
        <end position="119"/>
    </location>
</feature>